<keyword evidence="9 10" id="KW-0472">Membrane</keyword>
<accession>A0A9N7RC93</accession>
<evidence type="ECO:0000313" key="12">
    <source>
        <dbReference type="EMBL" id="CAA0825315.1"/>
    </source>
</evidence>
<dbReference type="GO" id="GO:0008250">
    <property type="term" value="C:oligosaccharyltransferase complex"/>
    <property type="evidence" value="ECO:0007669"/>
    <property type="project" value="UniProtKB-UniRule"/>
</dbReference>
<dbReference type="InterPro" id="IPR007676">
    <property type="entry name" value="Ribophorin_I"/>
</dbReference>
<evidence type="ECO:0000256" key="10">
    <source>
        <dbReference type="RuleBase" id="RU361143"/>
    </source>
</evidence>
<proteinExistence type="inferred from homology"/>
<keyword evidence="6 10" id="KW-0732">Signal</keyword>
<sequence>MAAAIFSLLLVSISLFITAYSSSLHSGLQILQAERQIDLTSHIVRVYLTLKVENIGDDPASKVLLAFPPEQFDHLSSVKAAATVGKRRKKSHVPLEINLAEQPDSPNGTKYYAVSLLNQLLKGETTTLEIFYILTHSLKPFPAEISQSESQLVHYHDNAIILSPYHIKQQATVIKTPTNKVESFTVVDPAQRSGTELRYGPYEDHEPYSYSPIIVHFENNHPFAVVEELEREIEISHWGNVQVTEHYKLAHDGAKHKGFSRVDYQSRPTASGVSSFKNLHAELPPRVHSVYYRDDIGNISSSRLRVNSKKSELLIEPRYPLFGGWKSTFVIGYGVPLQDFLFESDDGARYLNYSFGCPLADTVVDKLTIKVVLPEGSKDPSVKVAFEVKQSLETKYSYLDVIGRPVVVLEKKNVVPEHNVPFQVHYKFNPISMLAEPLMLASAFFLFFVTCVAYLHIDLSIRNRPPPPSPGELPPSPSLATTNHLFSGETQLPRSRWEELAQPQLESTFTPLHRSQPHASQPSLPPASRDTSFSAQPTCPRSPSTTQLKPSSTQIHSTRSQPRLDLEPAVPKSSRVRDRVSRVHLHPARVRLNQLHRAS</sequence>
<dbReference type="Proteomes" id="UP001153555">
    <property type="component" value="Unassembled WGS sequence"/>
</dbReference>
<protein>
    <recommendedName>
        <fullName evidence="10">Dolichyl-diphosphooligosaccharide--protein glycosyltransferase subunit 1</fullName>
    </recommendedName>
</protein>
<evidence type="ECO:0000256" key="6">
    <source>
        <dbReference type="ARBA" id="ARBA00022729"/>
    </source>
</evidence>
<feature type="chain" id="PRO_5040534893" description="Dolichyl-diphosphooligosaccharide--protein glycosyltransferase subunit 1" evidence="10">
    <location>
        <begin position="22"/>
        <end position="599"/>
    </location>
</feature>
<dbReference type="PANTHER" id="PTHR21049:SF2">
    <property type="entry name" value="DOLICHYL-DIPHOSPHOOLIGOSACCHARIDE--PROTEIN GLYCOSYLTRANSFERASE SUBUNIT 1B"/>
    <property type="match status" value="1"/>
</dbReference>
<evidence type="ECO:0000256" key="5">
    <source>
        <dbReference type="ARBA" id="ARBA00022692"/>
    </source>
</evidence>
<dbReference type="PANTHER" id="PTHR21049">
    <property type="entry name" value="RIBOPHORIN I"/>
    <property type="match status" value="1"/>
</dbReference>
<keyword evidence="7 10" id="KW-0256">Endoplasmic reticulum</keyword>
<comment type="pathway">
    <text evidence="3 10">Protein modification; protein glycosylation.</text>
</comment>
<comment type="subunit">
    <text evidence="10">Component of the oligosaccharyltransferase (OST) complex.</text>
</comment>
<organism evidence="12 13">
    <name type="scientific">Striga hermonthica</name>
    <name type="common">Purple witchweed</name>
    <name type="synonym">Buchnera hermonthica</name>
    <dbReference type="NCBI Taxonomy" id="68872"/>
    <lineage>
        <taxon>Eukaryota</taxon>
        <taxon>Viridiplantae</taxon>
        <taxon>Streptophyta</taxon>
        <taxon>Embryophyta</taxon>
        <taxon>Tracheophyta</taxon>
        <taxon>Spermatophyta</taxon>
        <taxon>Magnoliopsida</taxon>
        <taxon>eudicotyledons</taxon>
        <taxon>Gunneridae</taxon>
        <taxon>Pentapetalae</taxon>
        <taxon>asterids</taxon>
        <taxon>lamiids</taxon>
        <taxon>Lamiales</taxon>
        <taxon>Orobanchaceae</taxon>
        <taxon>Buchnereae</taxon>
        <taxon>Striga</taxon>
    </lineage>
</organism>
<comment type="caution">
    <text evidence="12">The sequence shown here is derived from an EMBL/GenBank/DDBJ whole genome shotgun (WGS) entry which is preliminary data.</text>
</comment>
<evidence type="ECO:0000256" key="8">
    <source>
        <dbReference type="ARBA" id="ARBA00022989"/>
    </source>
</evidence>
<dbReference type="Pfam" id="PF04597">
    <property type="entry name" value="Ribophorin_I"/>
    <property type="match status" value="1"/>
</dbReference>
<feature type="compositionally biased region" description="Polar residues" evidence="11">
    <location>
        <begin position="529"/>
        <end position="561"/>
    </location>
</feature>
<reference evidence="12" key="1">
    <citation type="submission" date="2019-12" db="EMBL/GenBank/DDBJ databases">
        <authorList>
            <person name="Scholes J."/>
        </authorList>
    </citation>
    <scope>NUCLEOTIDE SEQUENCE</scope>
</reference>
<evidence type="ECO:0000313" key="13">
    <source>
        <dbReference type="Proteomes" id="UP001153555"/>
    </source>
</evidence>
<evidence type="ECO:0000256" key="3">
    <source>
        <dbReference type="ARBA" id="ARBA00004922"/>
    </source>
</evidence>
<evidence type="ECO:0000256" key="7">
    <source>
        <dbReference type="ARBA" id="ARBA00022824"/>
    </source>
</evidence>
<feature type="region of interest" description="Disordered" evidence="11">
    <location>
        <begin position="511"/>
        <end position="580"/>
    </location>
</feature>
<keyword evidence="8 10" id="KW-1133">Transmembrane helix</keyword>
<feature type="transmembrane region" description="Helical" evidence="10">
    <location>
        <begin position="438"/>
        <end position="457"/>
    </location>
</feature>
<keyword evidence="5 10" id="KW-0812">Transmembrane</keyword>
<evidence type="ECO:0000256" key="11">
    <source>
        <dbReference type="SAM" id="MobiDB-lite"/>
    </source>
</evidence>
<name>A0A9N7RC93_STRHE</name>
<dbReference type="EMBL" id="CACSLK010026072">
    <property type="protein sequence ID" value="CAA0825315.1"/>
    <property type="molecule type" value="Genomic_DNA"/>
</dbReference>
<dbReference type="GO" id="GO:0018279">
    <property type="term" value="P:protein N-linked glycosylation via asparagine"/>
    <property type="evidence" value="ECO:0007669"/>
    <property type="project" value="TreeGrafter"/>
</dbReference>
<keyword evidence="13" id="KW-1185">Reference proteome</keyword>
<comment type="similarity">
    <text evidence="4 10">Belongs to the OST1 family.</text>
</comment>
<evidence type="ECO:0000256" key="2">
    <source>
        <dbReference type="ARBA" id="ARBA00004115"/>
    </source>
</evidence>
<dbReference type="AlphaFoldDB" id="A0A9N7RC93"/>
<evidence type="ECO:0000256" key="4">
    <source>
        <dbReference type="ARBA" id="ARBA00008905"/>
    </source>
</evidence>
<dbReference type="OrthoDB" id="310030at2759"/>
<evidence type="ECO:0000256" key="9">
    <source>
        <dbReference type="ARBA" id="ARBA00023136"/>
    </source>
</evidence>
<evidence type="ECO:0000256" key="1">
    <source>
        <dbReference type="ARBA" id="ARBA00002791"/>
    </source>
</evidence>
<comment type="function">
    <text evidence="1 10">Subunit of the oligosaccharyl transferase (OST) complex that catalyzes the initial transfer of a defined glycan (Glc(3)Man(9)GlcNAc(2) in eukaryotes) from the lipid carrier dolichol-pyrophosphate to an asparagine residue within an Asn-X-Ser/Thr consensus motif in nascent polypeptide chains, the first step in protein N-glycosylation. N-glycosylation occurs cotranslationally and the complex associates with the Sec61 complex at the channel-forming translocon complex that mediates protein translocation across the endoplasmic reticulum (ER). All subunits are required for a maximal enzyme activity.</text>
</comment>
<feature type="signal peptide" evidence="10">
    <location>
        <begin position="1"/>
        <end position="21"/>
    </location>
</feature>
<comment type="subcellular location">
    <subcellularLocation>
        <location evidence="2 10">Endoplasmic reticulum membrane</location>
        <topology evidence="2 10">Single-pass type I membrane protein</topology>
    </subcellularLocation>
</comment>
<gene>
    <name evidence="12" type="ORF">SHERM_22097</name>
</gene>